<protein>
    <submittedName>
        <fullName evidence="3">RT_RNaseH_2 domain-containing protein</fullName>
    </submittedName>
</protein>
<reference evidence="3" key="1">
    <citation type="submission" date="2017-02" db="UniProtKB">
        <authorList>
            <consortium name="WormBaseParasite"/>
        </authorList>
    </citation>
    <scope>IDENTIFICATION</scope>
</reference>
<sequence length="258" mass="28706">MPEICKSTDQLLQSDIASRTTIISWKLWKSLRRPELEPISLSIMSACCGTTATATHVADSQLNQIALDWLGQHGLLDPPINAVCNRVHSATSTTSFTAEVMVQRFHKALIEVLGLCNHTRLTLKLIPNAQSASRPKRPVPLTTLPKADEKLTPGTKKKAVVLASQILTAAEKNYCHKFFYGQHFTLLIEHKLLLSIFGYKKSIPVFTASRLSFLGVISIWNIGEQQNSDKMIAFHLICNQKCPDEETIIINLTMEGDI</sequence>
<dbReference type="AlphaFoldDB" id="A0A0R3SD45"/>
<dbReference type="EMBL" id="UYSG01000653">
    <property type="protein sequence ID" value="VDL20094.1"/>
    <property type="molecule type" value="Genomic_DNA"/>
</dbReference>
<gene>
    <name evidence="1" type="ORF">HDID_LOCUS2574</name>
</gene>
<dbReference type="OrthoDB" id="8067262at2759"/>
<dbReference type="Proteomes" id="UP000274504">
    <property type="component" value="Unassembled WGS sequence"/>
</dbReference>
<evidence type="ECO:0000313" key="2">
    <source>
        <dbReference type="Proteomes" id="UP000274504"/>
    </source>
</evidence>
<evidence type="ECO:0000313" key="3">
    <source>
        <dbReference type="WBParaSite" id="HDID_0000257301-mRNA-1"/>
    </source>
</evidence>
<organism evidence="3">
    <name type="scientific">Hymenolepis diminuta</name>
    <name type="common">Rat tapeworm</name>
    <dbReference type="NCBI Taxonomy" id="6216"/>
    <lineage>
        <taxon>Eukaryota</taxon>
        <taxon>Metazoa</taxon>
        <taxon>Spiralia</taxon>
        <taxon>Lophotrochozoa</taxon>
        <taxon>Platyhelminthes</taxon>
        <taxon>Cestoda</taxon>
        <taxon>Eucestoda</taxon>
        <taxon>Cyclophyllidea</taxon>
        <taxon>Hymenolepididae</taxon>
        <taxon>Hymenolepis</taxon>
    </lineage>
</organism>
<reference evidence="1 2" key="2">
    <citation type="submission" date="2018-11" db="EMBL/GenBank/DDBJ databases">
        <authorList>
            <consortium name="Pathogen Informatics"/>
        </authorList>
    </citation>
    <scope>NUCLEOTIDE SEQUENCE [LARGE SCALE GENOMIC DNA]</scope>
</reference>
<accession>A0A0R3SD45</accession>
<proteinExistence type="predicted"/>
<name>A0A0R3SD45_HYMDI</name>
<dbReference type="WBParaSite" id="HDID_0000257301-mRNA-1">
    <property type="protein sequence ID" value="HDID_0000257301-mRNA-1"/>
    <property type="gene ID" value="HDID_0000257301"/>
</dbReference>
<dbReference type="STRING" id="6216.A0A0R3SD45"/>
<evidence type="ECO:0000313" key="1">
    <source>
        <dbReference type="EMBL" id="VDL20094.1"/>
    </source>
</evidence>